<feature type="domain" description="DUF4005" evidence="5">
    <location>
        <begin position="739"/>
        <end position="823"/>
    </location>
</feature>
<name>A0ABQ8HS21_9ROSI</name>
<evidence type="ECO:0000256" key="4">
    <source>
        <dbReference type="SAM" id="MobiDB-lite"/>
    </source>
</evidence>
<evidence type="ECO:0000256" key="2">
    <source>
        <dbReference type="ARBA" id="ARBA00024341"/>
    </source>
</evidence>
<dbReference type="Gene3D" id="1.20.5.190">
    <property type="match status" value="1"/>
</dbReference>
<feature type="compositionally biased region" description="Basic and acidic residues" evidence="4">
    <location>
        <begin position="130"/>
        <end position="145"/>
    </location>
</feature>
<evidence type="ECO:0000259" key="5">
    <source>
        <dbReference type="Pfam" id="PF13178"/>
    </source>
</evidence>
<protein>
    <recommendedName>
        <fullName evidence="5">DUF4005 domain-containing protein</fullName>
    </recommendedName>
</protein>
<comment type="caution">
    <text evidence="6">The sequence shown here is derived from an EMBL/GenBank/DDBJ whole genome shotgun (WGS) entry which is preliminary data.</text>
</comment>
<reference evidence="6 7" key="1">
    <citation type="submission" date="2021-02" db="EMBL/GenBank/DDBJ databases">
        <title>Plant Genome Project.</title>
        <authorList>
            <person name="Zhang R.-G."/>
        </authorList>
    </citation>
    <scope>NUCLEOTIDE SEQUENCE [LARGE SCALE GENOMIC DNA]</scope>
    <source>
        <tissue evidence="6">Leaves</tissue>
    </source>
</reference>
<feature type="region of interest" description="Disordered" evidence="4">
    <location>
        <begin position="513"/>
        <end position="547"/>
    </location>
</feature>
<feature type="compositionally biased region" description="Polar residues" evidence="4">
    <location>
        <begin position="713"/>
        <end position="729"/>
    </location>
</feature>
<feature type="compositionally biased region" description="Polar residues" evidence="4">
    <location>
        <begin position="676"/>
        <end position="686"/>
    </location>
</feature>
<sequence>MGRSTTSSCFKIITCGSDSADNNDLDVPENSAILECTWLTDLSSQSKGSNDKRGWSFRKRSARHRVLSNTVISESPSSVKKESPESAELTFQPPNNSTVSEKIQCTDEKPQLSTPTDLNTPAIPEKISKCTDEKPQLSTPEDLKVPETIAPDNTESKPNSDLDESVVIVIQGAVRRFLAQRELLKLKNVIKLQAAVRGHLVRRHAVGTLRCVQAIIKMQALVRARYCRLSPNGSFTENKVDGKDVKDDHSSKTAEKGNLGTSTNLPYSSIEKLLSNRFARQLMESTPKTKPIGIKCDPAKQDSAWNWLERWMSVSSTKLSEKPESMVEQPEKENYETFGSPVETGIPSEVLCDSADSKSSVMETVVTSESEENLITYETDKFNFQPFQPTSSYRDDSEPSQPEDTSVSDVKENSIEISSNQNQITPSDAVSQTEPNSIPSKPEMESEQPKRSMKRFASENLEAEGKRFGFGSRKMSNPAFIAAHSKFEELSLTTSSGRSVSSTHEDVLVDSNADTISSGTDALTRTKDPPIAENSVPHYARNVHGGSECGTELSISSTLDSPDRFEFGTAEYEHEAKVSDKEICNPNNTNNLDVKADDASSIQVGDVTHTSVDQSEKVDGVQGESVVSVVVTDSPQVEHKPESSASDLPKELDSETGRQAYRSSPEVSPRSHITVPESQGTPSSQVSIKAKKNKSEKSGSSRKRKPLSVGKGSPSNPNHDSGARSSTEQLPRDQKNGKRRSSFGSTRTDNIDQEPGDSSSNSSLPHFMQATESARAKLQANNSPRSSPDVQDRDIYIKKRHSLPVANGRQGSPRIQRSTSQAQQGVKGNGTQPVHGTS</sequence>
<keyword evidence="7" id="KW-1185">Reference proteome</keyword>
<feature type="region of interest" description="Disordered" evidence="4">
    <location>
        <begin position="72"/>
        <end position="101"/>
    </location>
</feature>
<dbReference type="PROSITE" id="PS50096">
    <property type="entry name" value="IQ"/>
    <property type="match status" value="1"/>
</dbReference>
<dbReference type="SMART" id="SM00015">
    <property type="entry name" value="IQ"/>
    <property type="match status" value="2"/>
</dbReference>
<feature type="compositionally biased region" description="Basic and acidic residues" evidence="4">
    <location>
        <begin position="636"/>
        <end position="656"/>
    </location>
</feature>
<dbReference type="PANTHER" id="PTHR32295">
    <property type="entry name" value="IQ-DOMAIN 5-RELATED"/>
    <property type="match status" value="1"/>
</dbReference>
<feature type="compositionally biased region" description="Polar residues" evidence="4">
    <location>
        <begin position="513"/>
        <end position="523"/>
    </location>
</feature>
<dbReference type="PANTHER" id="PTHR32295:SF154">
    <property type="entry name" value="PROTEIN IQ-DOMAIN 32"/>
    <property type="match status" value="1"/>
</dbReference>
<accession>A0ABQ8HS21</accession>
<proteinExistence type="inferred from homology"/>
<feature type="compositionally biased region" description="Polar residues" evidence="4">
    <location>
        <begin position="809"/>
        <end position="838"/>
    </location>
</feature>
<feature type="region of interest" description="Disordered" evidence="4">
    <location>
        <begin position="629"/>
        <end position="838"/>
    </location>
</feature>
<dbReference type="Pfam" id="PF13178">
    <property type="entry name" value="DUF4005"/>
    <property type="match status" value="1"/>
</dbReference>
<keyword evidence="1" id="KW-0112">Calmodulin-binding</keyword>
<feature type="compositionally biased region" description="Polar residues" evidence="4">
    <location>
        <begin position="415"/>
        <end position="439"/>
    </location>
</feature>
<feature type="region of interest" description="Disordered" evidence="4">
    <location>
        <begin position="321"/>
        <end position="342"/>
    </location>
</feature>
<feature type="compositionally biased region" description="Basic and acidic residues" evidence="4">
    <location>
        <begin position="321"/>
        <end position="335"/>
    </location>
</feature>
<dbReference type="InterPro" id="IPR000048">
    <property type="entry name" value="IQ_motif_EF-hand-BS"/>
</dbReference>
<feature type="region of interest" description="Disordered" evidence="4">
    <location>
        <begin position="377"/>
        <end position="454"/>
    </location>
</feature>
<evidence type="ECO:0000256" key="3">
    <source>
        <dbReference type="ARBA" id="ARBA00024378"/>
    </source>
</evidence>
<dbReference type="Proteomes" id="UP000827721">
    <property type="component" value="Unassembled WGS sequence"/>
</dbReference>
<feature type="compositionally biased region" description="Polar residues" evidence="4">
    <location>
        <begin position="92"/>
        <end position="101"/>
    </location>
</feature>
<feature type="compositionally biased region" description="Polar residues" evidence="4">
    <location>
        <begin position="399"/>
        <end position="408"/>
    </location>
</feature>
<evidence type="ECO:0000256" key="1">
    <source>
        <dbReference type="ARBA" id="ARBA00022860"/>
    </source>
</evidence>
<feature type="compositionally biased region" description="Polar residues" evidence="4">
    <location>
        <begin position="779"/>
        <end position="789"/>
    </location>
</feature>
<organism evidence="6 7">
    <name type="scientific">Xanthoceras sorbifolium</name>
    <dbReference type="NCBI Taxonomy" id="99658"/>
    <lineage>
        <taxon>Eukaryota</taxon>
        <taxon>Viridiplantae</taxon>
        <taxon>Streptophyta</taxon>
        <taxon>Embryophyta</taxon>
        <taxon>Tracheophyta</taxon>
        <taxon>Spermatophyta</taxon>
        <taxon>Magnoliopsida</taxon>
        <taxon>eudicotyledons</taxon>
        <taxon>Gunneridae</taxon>
        <taxon>Pentapetalae</taxon>
        <taxon>rosids</taxon>
        <taxon>malvids</taxon>
        <taxon>Sapindales</taxon>
        <taxon>Sapindaceae</taxon>
        <taxon>Xanthoceroideae</taxon>
        <taxon>Xanthoceras</taxon>
    </lineage>
</organism>
<comment type="similarity">
    <text evidence="2">Belongs to the IQD family.</text>
</comment>
<feature type="region of interest" description="Disordered" evidence="4">
    <location>
        <begin position="130"/>
        <end position="160"/>
    </location>
</feature>
<feature type="compositionally biased region" description="Basic and acidic residues" evidence="4">
    <location>
        <begin position="238"/>
        <end position="255"/>
    </location>
</feature>
<evidence type="ECO:0000313" key="6">
    <source>
        <dbReference type="EMBL" id="KAH7567161.1"/>
    </source>
</evidence>
<comment type="subunit">
    <text evidence="3">Binds to multiple calmodulin (CaM) in the presence of Ca(2+) and CaM-like proteins.</text>
</comment>
<evidence type="ECO:0000313" key="7">
    <source>
        <dbReference type="Proteomes" id="UP000827721"/>
    </source>
</evidence>
<dbReference type="EMBL" id="JAFEMO010000007">
    <property type="protein sequence ID" value="KAH7567161.1"/>
    <property type="molecule type" value="Genomic_DNA"/>
</dbReference>
<feature type="region of interest" description="Disordered" evidence="4">
    <location>
        <begin position="237"/>
        <end position="262"/>
    </location>
</feature>
<gene>
    <name evidence="6" type="ORF">JRO89_XS07G0025400</name>
</gene>
<dbReference type="InterPro" id="IPR025064">
    <property type="entry name" value="DUF4005"/>
</dbReference>
<dbReference type="Pfam" id="PF00612">
    <property type="entry name" value="IQ"/>
    <property type="match status" value="1"/>
</dbReference>